<sequence length="483" mass="55832">MNRTLMDKVRSILVQSQLPKNLWVETLLTTCYLLNLSPSVALDYKTPFELWHGKPASYNSLRVFGCLSYAHVSQGKLAPRALTGQFIRYPEGVNGYKMWYTNLNPPRCIISRYVIFNEGDVLEKKKPTEESQQGVKERLNDQFEKAMDEEIAPLHKNNTWELVKKPNNRKTVGYKWISKVKEGLITVEPKRFKASDGIELDQLDVKTAFLHGRLQEEILMTQIEGYIDLRKPDYVCLLKMSLYGLKQLPRQWYLREKIKVLKQLLNSEFDMKDLGQAKKILGMEVRRNKDKGALFLTQRKYLEKVLENFGMAYGKPVKTPLAAHFKLTSLQCPKSDEEKDEIAKIPYANVDHWRAVKWVLRYLKGTLEYGQVYGRSNGKGKWICEAVKETLWLKGLMAKLGFIQKTVEVFYDSSSAIYLSKNPAHREKTKHIDIKLHFIINELSKGVVRMVKIHTDNNPTDMLTKVVSTTKLKFCLNLASLCV</sequence>
<protein>
    <submittedName>
        <fullName evidence="1">Uncharacterized protein</fullName>
    </submittedName>
</protein>
<gene>
    <name evidence="1" type="ORF">KPL71_008055</name>
</gene>
<evidence type="ECO:0000313" key="2">
    <source>
        <dbReference type="Proteomes" id="UP000829398"/>
    </source>
</evidence>
<proteinExistence type="predicted"/>
<evidence type="ECO:0000313" key="1">
    <source>
        <dbReference type="EMBL" id="KAH9780387.1"/>
    </source>
</evidence>
<keyword evidence="2" id="KW-1185">Reference proteome</keyword>
<dbReference type="EMBL" id="CM039172">
    <property type="protein sequence ID" value="KAH9780387.1"/>
    <property type="molecule type" value="Genomic_DNA"/>
</dbReference>
<organism evidence="1 2">
    <name type="scientific">Citrus sinensis</name>
    <name type="common">Sweet orange</name>
    <name type="synonym">Citrus aurantium var. sinensis</name>
    <dbReference type="NCBI Taxonomy" id="2711"/>
    <lineage>
        <taxon>Eukaryota</taxon>
        <taxon>Viridiplantae</taxon>
        <taxon>Streptophyta</taxon>
        <taxon>Embryophyta</taxon>
        <taxon>Tracheophyta</taxon>
        <taxon>Spermatophyta</taxon>
        <taxon>Magnoliopsida</taxon>
        <taxon>eudicotyledons</taxon>
        <taxon>Gunneridae</taxon>
        <taxon>Pentapetalae</taxon>
        <taxon>rosids</taxon>
        <taxon>malvids</taxon>
        <taxon>Sapindales</taxon>
        <taxon>Rutaceae</taxon>
        <taxon>Aurantioideae</taxon>
        <taxon>Citrus</taxon>
    </lineage>
</organism>
<dbReference type="Proteomes" id="UP000829398">
    <property type="component" value="Chromosome 3"/>
</dbReference>
<comment type="caution">
    <text evidence="1">The sequence shown here is derived from an EMBL/GenBank/DDBJ whole genome shotgun (WGS) entry which is preliminary data.</text>
</comment>
<reference evidence="2" key="1">
    <citation type="journal article" date="2023" name="Hortic. Res.">
        <title>A chromosome-level phased genome enabling allele-level studies in sweet orange: a case study on citrus Huanglongbing tolerance.</title>
        <authorList>
            <person name="Wu B."/>
            <person name="Yu Q."/>
            <person name="Deng Z."/>
            <person name="Duan Y."/>
            <person name="Luo F."/>
            <person name="Gmitter F. Jr."/>
        </authorList>
    </citation>
    <scope>NUCLEOTIDE SEQUENCE [LARGE SCALE GENOMIC DNA]</scope>
    <source>
        <strain evidence="2">cv. Valencia</strain>
    </source>
</reference>
<accession>A0ACB8M3Y0</accession>
<name>A0ACB8M3Y0_CITSI</name>